<feature type="region of interest" description="Disordered" evidence="1">
    <location>
        <begin position="1"/>
        <end position="22"/>
    </location>
</feature>
<organism evidence="2 3">
    <name type="scientific">Malus domestica</name>
    <name type="common">Apple</name>
    <name type="synonym">Pyrus malus</name>
    <dbReference type="NCBI Taxonomy" id="3750"/>
    <lineage>
        <taxon>Eukaryota</taxon>
        <taxon>Viridiplantae</taxon>
        <taxon>Streptophyta</taxon>
        <taxon>Embryophyta</taxon>
        <taxon>Tracheophyta</taxon>
        <taxon>Spermatophyta</taxon>
        <taxon>Magnoliopsida</taxon>
        <taxon>eudicotyledons</taxon>
        <taxon>Gunneridae</taxon>
        <taxon>Pentapetalae</taxon>
        <taxon>rosids</taxon>
        <taxon>fabids</taxon>
        <taxon>Rosales</taxon>
        <taxon>Rosaceae</taxon>
        <taxon>Amygdaloideae</taxon>
        <taxon>Maleae</taxon>
        <taxon>Malus</taxon>
    </lineage>
</organism>
<dbReference type="AlphaFoldDB" id="A0A498KA49"/>
<evidence type="ECO:0008006" key="4">
    <source>
        <dbReference type="Google" id="ProtNLM"/>
    </source>
</evidence>
<dbReference type="Proteomes" id="UP000290289">
    <property type="component" value="Chromosome 4"/>
</dbReference>
<accession>A0A498KA49</accession>
<feature type="compositionally biased region" description="Basic and acidic residues" evidence="1">
    <location>
        <begin position="13"/>
        <end position="22"/>
    </location>
</feature>
<evidence type="ECO:0000313" key="3">
    <source>
        <dbReference type="Proteomes" id="UP000290289"/>
    </source>
</evidence>
<proteinExistence type="predicted"/>
<name>A0A498KA49_MALDO</name>
<keyword evidence="3" id="KW-1185">Reference proteome</keyword>
<sequence>MALGPSWSLHGSASDDKQERPITRYQVAGRPVQGRRLEQCLVSVLQIGLSCFAISPSKRMLMDVVVNKMKATRESLV</sequence>
<evidence type="ECO:0000313" key="2">
    <source>
        <dbReference type="EMBL" id="RXI02312.1"/>
    </source>
</evidence>
<comment type="caution">
    <text evidence="2">The sequence shown here is derived from an EMBL/GenBank/DDBJ whole genome shotgun (WGS) entry which is preliminary data.</text>
</comment>
<dbReference type="EMBL" id="RDQH01000330">
    <property type="protein sequence ID" value="RXI02312.1"/>
    <property type="molecule type" value="Genomic_DNA"/>
</dbReference>
<evidence type="ECO:0000256" key="1">
    <source>
        <dbReference type="SAM" id="MobiDB-lite"/>
    </source>
</evidence>
<protein>
    <recommendedName>
        <fullName evidence="4">Serine-threonine/tyrosine-protein kinase catalytic domain-containing protein</fullName>
    </recommendedName>
</protein>
<reference evidence="2 3" key="1">
    <citation type="submission" date="2018-10" db="EMBL/GenBank/DDBJ databases">
        <title>A high-quality apple genome assembly.</title>
        <authorList>
            <person name="Hu J."/>
        </authorList>
    </citation>
    <scope>NUCLEOTIDE SEQUENCE [LARGE SCALE GENOMIC DNA]</scope>
    <source>
        <strain evidence="3">cv. HFTH1</strain>
        <tissue evidence="2">Young leaf</tissue>
    </source>
</reference>
<gene>
    <name evidence="2" type="ORF">DVH24_026842</name>
</gene>